<name>A0AAE1DXV9_9GAST</name>
<dbReference type="Proteomes" id="UP001283361">
    <property type="component" value="Unassembled WGS sequence"/>
</dbReference>
<organism evidence="1 2">
    <name type="scientific">Elysia crispata</name>
    <name type="common">lettuce slug</name>
    <dbReference type="NCBI Taxonomy" id="231223"/>
    <lineage>
        <taxon>Eukaryota</taxon>
        <taxon>Metazoa</taxon>
        <taxon>Spiralia</taxon>
        <taxon>Lophotrochozoa</taxon>
        <taxon>Mollusca</taxon>
        <taxon>Gastropoda</taxon>
        <taxon>Heterobranchia</taxon>
        <taxon>Euthyneura</taxon>
        <taxon>Panpulmonata</taxon>
        <taxon>Sacoglossa</taxon>
        <taxon>Placobranchoidea</taxon>
        <taxon>Plakobranchidae</taxon>
        <taxon>Elysia</taxon>
    </lineage>
</organism>
<reference evidence="1" key="1">
    <citation type="journal article" date="2023" name="G3 (Bethesda)">
        <title>A reference genome for the long-term kleptoplast-retaining sea slug Elysia crispata morphotype clarki.</title>
        <authorList>
            <person name="Eastman K.E."/>
            <person name="Pendleton A.L."/>
            <person name="Shaikh M.A."/>
            <person name="Suttiyut T."/>
            <person name="Ogas R."/>
            <person name="Tomko P."/>
            <person name="Gavelis G."/>
            <person name="Widhalm J.R."/>
            <person name="Wisecaver J.H."/>
        </authorList>
    </citation>
    <scope>NUCLEOTIDE SEQUENCE</scope>
    <source>
        <strain evidence="1">ECLA1</strain>
    </source>
</reference>
<accession>A0AAE1DXV9</accession>
<sequence length="93" mass="10760">MFGCADHEKYAENSWQEKKQNNALMELIQVFVPTVLVWVQITDKEKYVENSGQEKAKYCQGGNCDKNGEVKSQHWLIKSYGSYHSIRLFETPG</sequence>
<gene>
    <name evidence="1" type="ORF">RRG08_022968</name>
</gene>
<comment type="caution">
    <text evidence="1">The sequence shown here is derived from an EMBL/GenBank/DDBJ whole genome shotgun (WGS) entry which is preliminary data.</text>
</comment>
<evidence type="ECO:0000313" key="2">
    <source>
        <dbReference type="Proteomes" id="UP001283361"/>
    </source>
</evidence>
<dbReference type="EMBL" id="JAWDGP010001973">
    <property type="protein sequence ID" value="KAK3786345.1"/>
    <property type="molecule type" value="Genomic_DNA"/>
</dbReference>
<evidence type="ECO:0000313" key="1">
    <source>
        <dbReference type="EMBL" id="KAK3786345.1"/>
    </source>
</evidence>
<protein>
    <submittedName>
        <fullName evidence="1">Uncharacterized protein</fullName>
    </submittedName>
</protein>
<proteinExistence type="predicted"/>
<dbReference type="AlphaFoldDB" id="A0AAE1DXV9"/>
<keyword evidence="2" id="KW-1185">Reference proteome</keyword>